<keyword evidence="8 17" id="KW-0472">Membrane</keyword>
<evidence type="ECO:0000313" key="19">
    <source>
        <dbReference type="Proteomes" id="UP000273326"/>
    </source>
</evidence>
<feature type="transmembrane region" description="Helical" evidence="17">
    <location>
        <begin position="350"/>
        <end position="372"/>
    </location>
</feature>
<dbReference type="GO" id="GO:0015648">
    <property type="term" value="F:lipid-linked peptidoglycan transporter activity"/>
    <property type="evidence" value="ECO:0007669"/>
    <property type="project" value="TreeGrafter"/>
</dbReference>
<evidence type="ECO:0000256" key="16">
    <source>
        <dbReference type="ARBA" id="ARBA00049966"/>
    </source>
</evidence>
<feature type="transmembrane region" description="Helical" evidence="17">
    <location>
        <begin position="318"/>
        <end position="338"/>
    </location>
</feature>
<evidence type="ECO:0000313" key="18">
    <source>
        <dbReference type="EMBL" id="AZP05170.1"/>
    </source>
</evidence>
<dbReference type="PANTHER" id="PTHR30474">
    <property type="entry name" value="CELL CYCLE PROTEIN"/>
    <property type="match status" value="1"/>
</dbReference>
<feature type="transmembrane region" description="Helical" evidence="17">
    <location>
        <begin position="88"/>
        <end position="106"/>
    </location>
</feature>
<gene>
    <name evidence="18" type="ORF">EJN90_11265</name>
</gene>
<dbReference type="PANTHER" id="PTHR30474:SF2">
    <property type="entry name" value="PEPTIDOGLYCAN GLYCOSYLTRANSFERASE FTSW-RELATED"/>
    <property type="match status" value="1"/>
</dbReference>
<feature type="transmembrane region" description="Helical" evidence="17">
    <location>
        <begin position="21"/>
        <end position="42"/>
    </location>
</feature>
<sequence>MKVDQKEKSIVQSIKKKVQFFDWNLLIPYLILLGIGVFMVYSSSSYFAMSNLNNSEYFFKRQLMYAVISVLVVSFFSTINFRLLKSVGIISGVMFVLLFMLIYLVTLGVDPINGSSAWIDAGPINIQPSEFFKIAMILYLAVFLSNNQNKLANIGESYDGPAKENGKKRNTVSQIYQIVRKPLICLGVFITLILIQPDLGGVIILLSICVIMVLLSGVPFKISLATFGLAGAVYAVFIAFIKLVGSIPFVPTYMLERFTAYLDPFGDMQNSSFQLVNSFYALARGGLFGVGIGESIQKSGYLPESYTDFIIPIMGEEIGLIGVLIILAIFFYLVYYIFRMSLRIRDSFGQLVCIGIASMFLIQGTINVGGAVGIMPLTGVTFPFISYGGSSILVSSMAIGILNNIYIYDRMNDR</sequence>
<dbReference type="KEGG" id="jeh:EJN90_11265"/>
<dbReference type="GO" id="GO:0008360">
    <property type="term" value="P:regulation of cell shape"/>
    <property type="evidence" value="ECO:0007669"/>
    <property type="project" value="UniProtKB-KW"/>
</dbReference>
<evidence type="ECO:0000256" key="9">
    <source>
        <dbReference type="ARBA" id="ARBA00032370"/>
    </source>
</evidence>
<comment type="function">
    <text evidence="16">Peptidoglycan polymerase that is essential for cell division.</text>
</comment>
<proteinExistence type="inferred from homology"/>
<comment type="catalytic activity">
    <reaction evidence="15">
        <text>[GlcNAc-(1-&gt;4)-Mur2Ac(oyl-L-Ala-gamma-D-Glu-L-Lys-D-Ala-D-Ala)](n)-di-trans,octa-cis-undecaprenyl diphosphate + beta-D-GlcNAc-(1-&gt;4)-Mur2Ac(oyl-L-Ala-gamma-D-Glu-L-Lys-D-Ala-D-Ala)-di-trans,octa-cis-undecaprenyl diphosphate = [GlcNAc-(1-&gt;4)-Mur2Ac(oyl-L-Ala-gamma-D-Glu-L-Lys-D-Ala-D-Ala)](n+1)-di-trans,octa-cis-undecaprenyl diphosphate + di-trans,octa-cis-undecaprenyl diphosphate + H(+)</text>
        <dbReference type="Rhea" id="RHEA:23708"/>
        <dbReference type="Rhea" id="RHEA-COMP:9602"/>
        <dbReference type="Rhea" id="RHEA-COMP:9603"/>
        <dbReference type="ChEBI" id="CHEBI:15378"/>
        <dbReference type="ChEBI" id="CHEBI:58405"/>
        <dbReference type="ChEBI" id="CHEBI:60033"/>
        <dbReference type="ChEBI" id="CHEBI:78435"/>
        <dbReference type="EC" id="2.4.99.28"/>
    </reaction>
</comment>
<keyword evidence="7 17" id="KW-1133">Transmembrane helix</keyword>
<evidence type="ECO:0000256" key="10">
    <source>
        <dbReference type="ARBA" id="ARBA00033270"/>
    </source>
</evidence>
<evidence type="ECO:0000256" key="13">
    <source>
        <dbReference type="ARBA" id="ARBA00041418"/>
    </source>
</evidence>
<keyword evidence="3" id="KW-0808">Transferase</keyword>
<dbReference type="InterPro" id="IPR001182">
    <property type="entry name" value="FtsW/RodA"/>
</dbReference>
<feature type="transmembrane region" description="Helical" evidence="17">
    <location>
        <begin position="227"/>
        <end position="250"/>
    </location>
</feature>
<evidence type="ECO:0000256" key="17">
    <source>
        <dbReference type="SAM" id="Phobius"/>
    </source>
</evidence>
<comment type="subcellular location">
    <subcellularLocation>
        <location evidence="1">Membrane</location>
        <topology evidence="1">Multi-pass membrane protein</topology>
    </subcellularLocation>
</comment>
<keyword evidence="18" id="KW-0131">Cell cycle</keyword>
<organism evidence="18 19">
    <name type="scientific">Jeotgalibaca ciconiae</name>
    <dbReference type="NCBI Taxonomy" id="2496265"/>
    <lineage>
        <taxon>Bacteria</taxon>
        <taxon>Bacillati</taxon>
        <taxon>Bacillota</taxon>
        <taxon>Bacilli</taxon>
        <taxon>Lactobacillales</taxon>
        <taxon>Carnobacteriaceae</taxon>
        <taxon>Jeotgalibaca</taxon>
    </lineage>
</organism>
<dbReference type="Pfam" id="PF01098">
    <property type="entry name" value="FTSW_RODA_SPOVE"/>
    <property type="match status" value="1"/>
</dbReference>
<dbReference type="AlphaFoldDB" id="A0A3S9HCR0"/>
<dbReference type="EC" id="2.4.99.28" evidence="14"/>
<reference evidence="19" key="1">
    <citation type="submission" date="2018-12" db="EMBL/GenBank/DDBJ databases">
        <title>Complete genome sequencing of Jeotgalibaca sp. H21T32.</title>
        <authorList>
            <person name="Bae J.-W."/>
            <person name="Lee S.-Y."/>
        </authorList>
    </citation>
    <scope>NUCLEOTIDE SEQUENCE [LARGE SCALE GENOMIC DNA]</scope>
    <source>
        <strain evidence="19">H21T32</strain>
    </source>
</reference>
<dbReference type="InterPro" id="IPR018365">
    <property type="entry name" value="Cell_cycle_FtsW-rel_CS"/>
</dbReference>
<evidence type="ECO:0000256" key="12">
    <source>
        <dbReference type="ARBA" id="ARBA00041185"/>
    </source>
</evidence>
<dbReference type="GO" id="GO:0009252">
    <property type="term" value="P:peptidoglycan biosynthetic process"/>
    <property type="evidence" value="ECO:0007669"/>
    <property type="project" value="UniProtKB-KW"/>
</dbReference>
<evidence type="ECO:0000256" key="11">
    <source>
        <dbReference type="ARBA" id="ARBA00038053"/>
    </source>
</evidence>
<evidence type="ECO:0000256" key="5">
    <source>
        <dbReference type="ARBA" id="ARBA00022960"/>
    </source>
</evidence>
<dbReference type="PROSITE" id="PS00428">
    <property type="entry name" value="FTSW_RODA_SPOVE"/>
    <property type="match status" value="1"/>
</dbReference>
<keyword evidence="18" id="KW-0132">Cell division</keyword>
<feature type="transmembrane region" description="Helical" evidence="17">
    <location>
        <begin position="384"/>
        <end position="408"/>
    </location>
</feature>
<evidence type="ECO:0000256" key="2">
    <source>
        <dbReference type="ARBA" id="ARBA00022676"/>
    </source>
</evidence>
<keyword evidence="5" id="KW-0133">Cell shape</keyword>
<evidence type="ECO:0000256" key="14">
    <source>
        <dbReference type="ARBA" id="ARBA00044770"/>
    </source>
</evidence>
<keyword evidence="19" id="KW-1185">Reference proteome</keyword>
<evidence type="ECO:0000256" key="6">
    <source>
        <dbReference type="ARBA" id="ARBA00022984"/>
    </source>
</evidence>
<accession>A0A3S9HCR0</accession>
<feature type="transmembrane region" description="Helical" evidence="17">
    <location>
        <begin position="126"/>
        <end position="144"/>
    </location>
</feature>
<evidence type="ECO:0000256" key="7">
    <source>
        <dbReference type="ARBA" id="ARBA00022989"/>
    </source>
</evidence>
<name>A0A3S9HCR0_9LACT</name>
<evidence type="ECO:0000256" key="3">
    <source>
        <dbReference type="ARBA" id="ARBA00022679"/>
    </source>
</evidence>
<dbReference type="OrthoDB" id="9812661at2"/>
<evidence type="ECO:0000256" key="1">
    <source>
        <dbReference type="ARBA" id="ARBA00004141"/>
    </source>
</evidence>
<keyword evidence="4 17" id="KW-0812">Transmembrane</keyword>
<feature type="transmembrane region" description="Helical" evidence="17">
    <location>
        <begin position="62"/>
        <end position="81"/>
    </location>
</feature>
<dbReference type="GO" id="GO:0005886">
    <property type="term" value="C:plasma membrane"/>
    <property type="evidence" value="ECO:0007669"/>
    <property type="project" value="TreeGrafter"/>
</dbReference>
<keyword evidence="2" id="KW-0328">Glycosyltransferase</keyword>
<dbReference type="EMBL" id="CP034465">
    <property type="protein sequence ID" value="AZP05170.1"/>
    <property type="molecule type" value="Genomic_DNA"/>
</dbReference>
<dbReference type="Proteomes" id="UP000273326">
    <property type="component" value="Chromosome"/>
</dbReference>
<comment type="similarity">
    <text evidence="11">Belongs to the SEDS family. FtsW subfamily.</text>
</comment>
<feature type="transmembrane region" description="Helical" evidence="17">
    <location>
        <begin position="178"/>
        <end position="195"/>
    </location>
</feature>
<dbReference type="GO" id="GO:0051301">
    <property type="term" value="P:cell division"/>
    <property type="evidence" value="ECO:0007669"/>
    <property type="project" value="UniProtKB-KW"/>
</dbReference>
<keyword evidence="6" id="KW-0573">Peptidoglycan synthesis</keyword>
<dbReference type="GO" id="GO:0008955">
    <property type="term" value="F:peptidoglycan glycosyltransferase activity"/>
    <property type="evidence" value="ECO:0007669"/>
    <property type="project" value="UniProtKB-EC"/>
</dbReference>
<feature type="transmembrane region" description="Helical" evidence="17">
    <location>
        <begin position="201"/>
        <end position="220"/>
    </location>
</feature>
<dbReference type="GO" id="GO:0032153">
    <property type="term" value="C:cell division site"/>
    <property type="evidence" value="ECO:0007669"/>
    <property type="project" value="TreeGrafter"/>
</dbReference>
<protein>
    <recommendedName>
        <fullName evidence="12">Probable peptidoglycan glycosyltransferase FtsW</fullName>
        <ecNumber evidence="14">2.4.99.28</ecNumber>
    </recommendedName>
    <alternativeName>
        <fullName evidence="13">Cell division protein FtsW</fullName>
    </alternativeName>
    <alternativeName>
        <fullName evidence="10">Cell wall polymerase</fullName>
    </alternativeName>
    <alternativeName>
        <fullName evidence="9">Peptidoglycan polymerase</fullName>
    </alternativeName>
</protein>
<evidence type="ECO:0000256" key="4">
    <source>
        <dbReference type="ARBA" id="ARBA00022692"/>
    </source>
</evidence>
<evidence type="ECO:0000256" key="15">
    <source>
        <dbReference type="ARBA" id="ARBA00049902"/>
    </source>
</evidence>
<evidence type="ECO:0000256" key="8">
    <source>
        <dbReference type="ARBA" id="ARBA00023136"/>
    </source>
</evidence>